<evidence type="ECO:0000313" key="6">
    <source>
        <dbReference type="Proteomes" id="UP000198749"/>
    </source>
</evidence>
<accession>A0A1H9J5C9</accession>
<dbReference type="InterPro" id="IPR003829">
    <property type="entry name" value="Pirin_N_dom"/>
</dbReference>
<evidence type="ECO:0008006" key="7">
    <source>
        <dbReference type="Google" id="ProtNLM"/>
    </source>
</evidence>
<dbReference type="InterPro" id="IPR011051">
    <property type="entry name" value="RmlC_Cupin_sf"/>
</dbReference>
<dbReference type="PANTHER" id="PTHR43212:SF2">
    <property type="entry name" value="PIRIN-LIKE PROTEIN YHAK"/>
    <property type="match status" value="1"/>
</dbReference>
<dbReference type="Proteomes" id="UP000198749">
    <property type="component" value="Unassembled WGS sequence"/>
</dbReference>
<keyword evidence="6" id="KW-1185">Reference proteome</keyword>
<dbReference type="InterPro" id="IPR012093">
    <property type="entry name" value="Pirin"/>
</dbReference>
<dbReference type="Pfam" id="PF02678">
    <property type="entry name" value="Pirin"/>
    <property type="match status" value="1"/>
</dbReference>
<sequence>MNSFHLRTQMIRIKRASDRGYAHFGWLESRHVFSFGSYFDPEWMGISELRVANEDLLHPGAAIDPSTHQDMEIISVILDGKNLHTDSLGNRKLLEGRSLQLLSTGTGTEFTEQNASLENNLKMLQFWIVPETTGNSPRYQSRKLLSREGVQLIASPDGRDDSLQLGQNAEMYQFRLQHTSYGLPAAAHGFLFLFRGELEVNGSLLLAGDAMLFEDEPLISLRGISRAEGFYFTLP</sequence>
<dbReference type="PIRSF" id="PIRSF006232">
    <property type="entry name" value="Pirin"/>
    <property type="match status" value="1"/>
</dbReference>
<feature type="domain" description="Quercetin 2,3-dioxygenase C-terminal cupin" evidence="4">
    <location>
        <begin position="152"/>
        <end position="232"/>
    </location>
</feature>
<name>A0A1H9J5C9_9GAMM</name>
<dbReference type="RefSeq" id="WP_175483550.1">
    <property type="nucleotide sequence ID" value="NZ_AP025284.1"/>
</dbReference>
<proteinExistence type="inferred from homology"/>
<dbReference type="InterPro" id="IPR014710">
    <property type="entry name" value="RmlC-like_jellyroll"/>
</dbReference>
<dbReference type="STRING" id="355243.SAMN03080615_02882"/>
<evidence type="ECO:0000256" key="2">
    <source>
        <dbReference type="RuleBase" id="RU003457"/>
    </source>
</evidence>
<dbReference type="InterPro" id="IPR041602">
    <property type="entry name" value="Quercetinase_C"/>
</dbReference>
<feature type="domain" description="Pirin N-terminal" evidence="3">
    <location>
        <begin position="21"/>
        <end position="128"/>
    </location>
</feature>
<comment type="similarity">
    <text evidence="1 2">Belongs to the pirin family.</text>
</comment>
<dbReference type="Pfam" id="PF17954">
    <property type="entry name" value="Pirin_C_2"/>
    <property type="match status" value="1"/>
</dbReference>
<evidence type="ECO:0000313" key="5">
    <source>
        <dbReference type="EMBL" id="SEQ82084.1"/>
    </source>
</evidence>
<gene>
    <name evidence="5" type="ORF">SAMN03080615_02882</name>
</gene>
<dbReference type="EMBL" id="FOGB01000008">
    <property type="protein sequence ID" value="SEQ82084.1"/>
    <property type="molecule type" value="Genomic_DNA"/>
</dbReference>
<organism evidence="5 6">
    <name type="scientific">Amphritea atlantica</name>
    <dbReference type="NCBI Taxonomy" id="355243"/>
    <lineage>
        <taxon>Bacteria</taxon>
        <taxon>Pseudomonadati</taxon>
        <taxon>Pseudomonadota</taxon>
        <taxon>Gammaproteobacteria</taxon>
        <taxon>Oceanospirillales</taxon>
        <taxon>Oceanospirillaceae</taxon>
        <taxon>Amphritea</taxon>
    </lineage>
</organism>
<evidence type="ECO:0000256" key="1">
    <source>
        <dbReference type="ARBA" id="ARBA00008416"/>
    </source>
</evidence>
<dbReference type="SUPFAM" id="SSF51182">
    <property type="entry name" value="RmlC-like cupins"/>
    <property type="match status" value="1"/>
</dbReference>
<evidence type="ECO:0000259" key="4">
    <source>
        <dbReference type="Pfam" id="PF17954"/>
    </source>
</evidence>
<dbReference type="AlphaFoldDB" id="A0A1H9J5C9"/>
<dbReference type="Gene3D" id="2.60.120.10">
    <property type="entry name" value="Jelly Rolls"/>
    <property type="match status" value="2"/>
</dbReference>
<protein>
    <recommendedName>
        <fullName evidence="7">Pirin N-terminal domain-containing protein</fullName>
    </recommendedName>
</protein>
<dbReference type="PANTHER" id="PTHR43212">
    <property type="entry name" value="QUERCETIN 2,3-DIOXYGENASE"/>
    <property type="match status" value="1"/>
</dbReference>
<reference evidence="6" key="1">
    <citation type="submission" date="2016-10" db="EMBL/GenBank/DDBJ databases">
        <authorList>
            <person name="Varghese N."/>
            <person name="Submissions S."/>
        </authorList>
    </citation>
    <scope>NUCLEOTIDE SEQUENCE [LARGE SCALE GENOMIC DNA]</scope>
    <source>
        <strain evidence="6">DSM 18887</strain>
    </source>
</reference>
<evidence type="ECO:0000259" key="3">
    <source>
        <dbReference type="Pfam" id="PF02678"/>
    </source>
</evidence>